<reference evidence="1" key="2">
    <citation type="submission" date="2021-04" db="EMBL/GenBank/DDBJ databases">
        <authorList>
            <person name="Gilroy R."/>
        </authorList>
    </citation>
    <scope>NUCLEOTIDE SEQUENCE</scope>
    <source>
        <strain evidence="1">23274</strain>
    </source>
</reference>
<evidence type="ECO:0000313" key="2">
    <source>
        <dbReference type="Proteomes" id="UP000824202"/>
    </source>
</evidence>
<gene>
    <name evidence="1" type="ORF">H9863_10120</name>
</gene>
<dbReference type="InterPro" id="IPR021272">
    <property type="entry name" value="DUF2851"/>
</dbReference>
<evidence type="ECO:0000313" key="1">
    <source>
        <dbReference type="EMBL" id="HIX04451.1"/>
    </source>
</evidence>
<protein>
    <submittedName>
        <fullName evidence="1">DUF2851 family protein</fullName>
    </submittedName>
</protein>
<organism evidence="1 2">
    <name type="scientific">Candidatus Odoribacter faecigallinarum</name>
    <dbReference type="NCBI Taxonomy" id="2838706"/>
    <lineage>
        <taxon>Bacteria</taxon>
        <taxon>Pseudomonadati</taxon>
        <taxon>Bacteroidota</taxon>
        <taxon>Bacteroidia</taxon>
        <taxon>Bacteroidales</taxon>
        <taxon>Odoribacteraceae</taxon>
        <taxon>Odoribacter</taxon>
    </lineage>
</organism>
<dbReference type="Pfam" id="PF11013">
    <property type="entry name" value="DUF2851"/>
    <property type="match status" value="1"/>
</dbReference>
<dbReference type="EMBL" id="DXFT01000199">
    <property type="protein sequence ID" value="HIX04451.1"/>
    <property type="molecule type" value="Genomic_DNA"/>
</dbReference>
<name>A0A9D2ACI3_9BACT</name>
<sequence length="421" mass="49526">MKEEFLQYVWANSLFKSRDFVTVSGKKVEILNTGSRNRDAGPDFFNARIRIGGMEWAGNVEIHCRNSDWNRHGHQEDKAYNNVILSVVGVADTKVYTQEGREVETLVLDYAEQLYREYLYLVNNPLRPGCRYAFERIEPAYFRIALQSLAVERLERKCGAVRLVWEQTRHDWEECFYRMICKYWTGNVNAEPFYQLSALLPFRLLMRYADRPLALEALLLGCSGLLDMEEEDEYVCRLKQEFQYLKNKHRLPVMAAEQWKFMRVRPHAFPPLRIVLLATFLQGFGTLLPRMLQASSVKELEGLLTVRLPGHWEQHFRKKTGVRSCQLGMTVKRILIINAAVPFVFLYGMEQGEEELQEKALRWLEECPPENNYIIRQWEDWKESVTSALQTQALIELAKEYCEKHRCLQCRFSKEILKRAD</sequence>
<proteinExistence type="predicted"/>
<dbReference type="Proteomes" id="UP000824202">
    <property type="component" value="Unassembled WGS sequence"/>
</dbReference>
<comment type="caution">
    <text evidence="1">The sequence shown here is derived from an EMBL/GenBank/DDBJ whole genome shotgun (WGS) entry which is preliminary data.</text>
</comment>
<accession>A0A9D2ACI3</accession>
<dbReference type="AlphaFoldDB" id="A0A9D2ACI3"/>
<reference evidence="1" key="1">
    <citation type="journal article" date="2021" name="PeerJ">
        <title>Extensive microbial diversity within the chicken gut microbiome revealed by metagenomics and culture.</title>
        <authorList>
            <person name="Gilroy R."/>
            <person name="Ravi A."/>
            <person name="Getino M."/>
            <person name="Pursley I."/>
            <person name="Horton D.L."/>
            <person name="Alikhan N.F."/>
            <person name="Baker D."/>
            <person name="Gharbi K."/>
            <person name="Hall N."/>
            <person name="Watson M."/>
            <person name="Adriaenssens E.M."/>
            <person name="Foster-Nyarko E."/>
            <person name="Jarju S."/>
            <person name="Secka A."/>
            <person name="Antonio M."/>
            <person name="Oren A."/>
            <person name="Chaudhuri R.R."/>
            <person name="La Ragione R."/>
            <person name="Hildebrand F."/>
            <person name="Pallen M.J."/>
        </authorList>
    </citation>
    <scope>NUCLEOTIDE SEQUENCE</scope>
    <source>
        <strain evidence="1">23274</strain>
    </source>
</reference>